<dbReference type="Proteomes" id="UP000011014">
    <property type="component" value="Unassembled WGS sequence"/>
</dbReference>
<accession>E4Z4N7</accession>
<evidence type="ECO:0000313" key="1">
    <source>
        <dbReference type="EMBL" id="CBY42665.1"/>
    </source>
</evidence>
<protein>
    <submittedName>
        <fullName evidence="1">Uncharacterized protein</fullName>
    </submittedName>
</protein>
<organism evidence="1">
    <name type="scientific">Oikopleura dioica</name>
    <name type="common">Tunicate</name>
    <dbReference type="NCBI Taxonomy" id="34765"/>
    <lineage>
        <taxon>Eukaryota</taxon>
        <taxon>Metazoa</taxon>
        <taxon>Chordata</taxon>
        <taxon>Tunicata</taxon>
        <taxon>Appendicularia</taxon>
        <taxon>Copelata</taxon>
        <taxon>Oikopleuridae</taxon>
        <taxon>Oikopleura</taxon>
    </lineage>
</organism>
<dbReference type="AlphaFoldDB" id="E4Z4N7"/>
<dbReference type="EMBL" id="FN657377">
    <property type="protein sequence ID" value="CBY42665.1"/>
    <property type="molecule type" value="Genomic_DNA"/>
</dbReference>
<reference evidence="1" key="1">
    <citation type="journal article" date="2010" name="Science">
        <title>Plasticity of animal genome architecture unmasked by rapid evolution of a pelagic tunicate.</title>
        <authorList>
            <person name="Denoeud F."/>
            <person name="Henriet S."/>
            <person name="Mungpakdee S."/>
            <person name="Aury J.M."/>
            <person name="Da Silva C."/>
            <person name="Brinkmann H."/>
            <person name="Mikhaleva J."/>
            <person name="Olsen L.C."/>
            <person name="Jubin C."/>
            <person name="Canestro C."/>
            <person name="Bouquet J.M."/>
            <person name="Danks G."/>
            <person name="Poulain J."/>
            <person name="Campsteijn C."/>
            <person name="Adamski M."/>
            <person name="Cross I."/>
            <person name="Yadetie F."/>
            <person name="Muffato M."/>
            <person name="Louis A."/>
            <person name="Butcher S."/>
            <person name="Tsagkogeorga G."/>
            <person name="Konrad A."/>
            <person name="Singh S."/>
            <person name="Jensen M.F."/>
            <person name="Cong E.H."/>
            <person name="Eikeseth-Otteraa H."/>
            <person name="Noel B."/>
            <person name="Anthouard V."/>
            <person name="Porcel B.M."/>
            <person name="Kachouri-Lafond R."/>
            <person name="Nishino A."/>
            <person name="Ugolini M."/>
            <person name="Chourrout P."/>
            <person name="Nishida H."/>
            <person name="Aasland R."/>
            <person name="Huzurbazar S."/>
            <person name="Westhof E."/>
            <person name="Delsuc F."/>
            <person name="Lehrach H."/>
            <person name="Reinhardt R."/>
            <person name="Weissenbach J."/>
            <person name="Roy S.W."/>
            <person name="Artiguenave F."/>
            <person name="Postlethwait J.H."/>
            <person name="Manak J.R."/>
            <person name="Thompson E.M."/>
            <person name="Jaillon O."/>
            <person name="Du Pasquier L."/>
            <person name="Boudinot P."/>
            <person name="Liberles D.A."/>
            <person name="Volff J.N."/>
            <person name="Philippe H."/>
            <person name="Lenhard B."/>
            <person name="Roest Crollius H."/>
            <person name="Wincker P."/>
            <person name="Chourrout D."/>
        </authorList>
    </citation>
    <scope>NUCLEOTIDE SEQUENCE [LARGE SCALE GENOMIC DNA]</scope>
</reference>
<name>E4Z4N7_OIKDI</name>
<feature type="non-terminal residue" evidence="1">
    <location>
        <position position="1"/>
    </location>
</feature>
<gene>
    <name evidence="1" type="ORF">GSOID_T00026375001</name>
</gene>
<sequence length="246" mass="28617">NFARLVDKKDPRFHLTPEELEFYYPVSKDITDWTYEGDYIGSGNDADKKYLDKLLPTVYPARSYFEDEELPFMLSIGTPLRYPPIYFIRQHWKRRPLLMGADQYGRFTELTHRYTITVLNDYDIVDLVSKLATNINGLLRISVDAFYSTVSETPVYNEKGDVIDSKIKYGIVYPNVWGSVNVTELIVNNNDLSDLLGEIAPGSFETNLLRNTFHRRDVFTQSNVRLNRILAYQIIITTLPASWRHQ</sequence>
<proteinExistence type="predicted"/>